<accession>A0A167HEN6</accession>
<sequence>MSLTYQPYNLSLPSYSPVFNYSPYRDGTASLGWNSSYTATPVDDVCNGQFGLGYWRGLGTAFRTTSYFGASVSLDFTGDWTFTVDGQSFTTHGAADDPACGMYGAFATTMMAADNLTLQEHHATLQSADLSSSPLDFYGATVTISAGEPGPKKAEIVDDTDLQWRYEGSWTSETDDSYMWNGEYQSANGYASNTLASYTFQGVSAVILRGLSMCNYGPYTVTLGNQTASFNASDRYWRHAQTVLYFASGLDSNQSYTISLINYDSNYPDPTPLAPCTSLNAAVDTLTLVMDDTASRDALLATISAPPPPTSSAVSPSTIIVAAVLGGILLVMLGLNIFLLALWRRLKAGTQAGRYVEPSPLLPTPWASTAQPGSPSPETSSVPARSSVASTPHIRAVQSGIKYGSAQNRTAAEVRPLPVIPAIQHGEVVPQQQDIQSNSPLSTHQLRTPVAPEMLGDLVTNLSTVLNGHLRQEYLQREGLDGPPEYRDG</sequence>
<gene>
    <name evidence="3" type="ORF">CALVIDRAFT_568113</name>
</gene>
<keyword evidence="2" id="KW-1133">Transmembrane helix</keyword>
<evidence type="ECO:0000313" key="4">
    <source>
        <dbReference type="Proteomes" id="UP000076738"/>
    </source>
</evidence>
<name>A0A167HEN6_CALVF</name>
<reference evidence="3 4" key="1">
    <citation type="journal article" date="2016" name="Mol. Biol. Evol.">
        <title>Comparative Genomics of Early-Diverging Mushroom-Forming Fungi Provides Insights into the Origins of Lignocellulose Decay Capabilities.</title>
        <authorList>
            <person name="Nagy L.G."/>
            <person name="Riley R."/>
            <person name="Tritt A."/>
            <person name="Adam C."/>
            <person name="Daum C."/>
            <person name="Floudas D."/>
            <person name="Sun H."/>
            <person name="Yadav J.S."/>
            <person name="Pangilinan J."/>
            <person name="Larsson K.H."/>
            <person name="Matsuura K."/>
            <person name="Barry K."/>
            <person name="Labutti K."/>
            <person name="Kuo R."/>
            <person name="Ohm R.A."/>
            <person name="Bhattacharya S.S."/>
            <person name="Shirouzu T."/>
            <person name="Yoshinaga Y."/>
            <person name="Martin F.M."/>
            <person name="Grigoriev I.V."/>
            <person name="Hibbett D.S."/>
        </authorList>
    </citation>
    <scope>NUCLEOTIDE SEQUENCE [LARGE SCALE GENOMIC DNA]</scope>
    <source>
        <strain evidence="3 4">TUFC12733</strain>
    </source>
</reference>
<feature type="region of interest" description="Disordered" evidence="1">
    <location>
        <begin position="366"/>
        <end position="390"/>
    </location>
</feature>
<keyword evidence="2" id="KW-0472">Membrane</keyword>
<keyword evidence="4" id="KW-1185">Reference proteome</keyword>
<dbReference type="OrthoDB" id="2576334at2759"/>
<dbReference type="EMBL" id="KV417321">
    <property type="protein sequence ID" value="KZO91545.1"/>
    <property type="molecule type" value="Genomic_DNA"/>
</dbReference>
<evidence type="ECO:0000256" key="2">
    <source>
        <dbReference type="SAM" id="Phobius"/>
    </source>
</evidence>
<dbReference type="AlphaFoldDB" id="A0A167HEN6"/>
<protein>
    <submittedName>
        <fullName evidence="3">Uncharacterized protein</fullName>
    </submittedName>
</protein>
<keyword evidence="2" id="KW-0812">Transmembrane</keyword>
<dbReference type="STRING" id="1330018.A0A167HEN6"/>
<dbReference type="Gene3D" id="2.60.120.260">
    <property type="entry name" value="Galactose-binding domain-like"/>
    <property type="match status" value="1"/>
</dbReference>
<feature type="transmembrane region" description="Helical" evidence="2">
    <location>
        <begin position="319"/>
        <end position="343"/>
    </location>
</feature>
<dbReference type="Proteomes" id="UP000076738">
    <property type="component" value="Unassembled WGS sequence"/>
</dbReference>
<evidence type="ECO:0000313" key="3">
    <source>
        <dbReference type="EMBL" id="KZO91545.1"/>
    </source>
</evidence>
<evidence type="ECO:0000256" key="1">
    <source>
        <dbReference type="SAM" id="MobiDB-lite"/>
    </source>
</evidence>
<organism evidence="3 4">
    <name type="scientific">Calocera viscosa (strain TUFC12733)</name>
    <dbReference type="NCBI Taxonomy" id="1330018"/>
    <lineage>
        <taxon>Eukaryota</taxon>
        <taxon>Fungi</taxon>
        <taxon>Dikarya</taxon>
        <taxon>Basidiomycota</taxon>
        <taxon>Agaricomycotina</taxon>
        <taxon>Dacrymycetes</taxon>
        <taxon>Dacrymycetales</taxon>
        <taxon>Dacrymycetaceae</taxon>
        <taxon>Calocera</taxon>
    </lineage>
</organism>
<proteinExistence type="predicted"/>